<reference evidence="2 3" key="1">
    <citation type="submission" date="2021-06" db="EMBL/GenBank/DDBJ databases">
        <authorList>
            <person name="Palmer J.M."/>
        </authorList>
    </citation>
    <scope>NUCLEOTIDE SEQUENCE [LARGE SCALE GENOMIC DNA]</scope>
    <source>
        <strain evidence="2 3">XC_2019</strain>
        <tissue evidence="2">Muscle</tissue>
    </source>
</reference>
<organism evidence="2 3">
    <name type="scientific">Xenoophorus captivus</name>
    <dbReference type="NCBI Taxonomy" id="1517983"/>
    <lineage>
        <taxon>Eukaryota</taxon>
        <taxon>Metazoa</taxon>
        <taxon>Chordata</taxon>
        <taxon>Craniata</taxon>
        <taxon>Vertebrata</taxon>
        <taxon>Euteleostomi</taxon>
        <taxon>Actinopterygii</taxon>
        <taxon>Neopterygii</taxon>
        <taxon>Teleostei</taxon>
        <taxon>Neoteleostei</taxon>
        <taxon>Acanthomorphata</taxon>
        <taxon>Ovalentaria</taxon>
        <taxon>Atherinomorphae</taxon>
        <taxon>Cyprinodontiformes</taxon>
        <taxon>Goodeidae</taxon>
        <taxon>Xenoophorus</taxon>
    </lineage>
</organism>
<dbReference type="EMBL" id="JAHRIN010062594">
    <property type="protein sequence ID" value="MEQ2213625.1"/>
    <property type="molecule type" value="Genomic_DNA"/>
</dbReference>
<sequence>AYEKQKQALKSNNQLESKSEERQKSKAVLCPMSGRPIKMNDLIPVHFTPLDPSLDRVALLNRQVSLLSTAHT</sequence>
<name>A0ABV0RZC3_9TELE</name>
<proteinExistence type="predicted"/>
<feature type="region of interest" description="Disordered" evidence="1">
    <location>
        <begin position="1"/>
        <end position="26"/>
    </location>
</feature>
<accession>A0ABV0RZC3</accession>
<evidence type="ECO:0000256" key="1">
    <source>
        <dbReference type="SAM" id="MobiDB-lite"/>
    </source>
</evidence>
<keyword evidence="3" id="KW-1185">Reference proteome</keyword>
<evidence type="ECO:0000313" key="2">
    <source>
        <dbReference type="EMBL" id="MEQ2213625.1"/>
    </source>
</evidence>
<dbReference type="Proteomes" id="UP001434883">
    <property type="component" value="Unassembled WGS sequence"/>
</dbReference>
<protein>
    <submittedName>
        <fullName evidence="2">Uncharacterized protein</fullName>
    </submittedName>
</protein>
<feature type="non-terminal residue" evidence="2">
    <location>
        <position position="1"/>
    </location>
</feature>
<evidence type="ECO:0000313" key="3">
    <source>
        <dbReference type="Proteomes" id="UP001434883"/>
    </source>
</evidence>
<comment type="caution">
    <text evidence="2">The sequence shown here is derived from an EMBL/GenBank/DDBJ whole genome shotgun (WGS) entry which is preliminary data.</text>
</comment>
<gene>
    <name evidence="2" type="ORF">XENOCAPTIV_018049</name>
</gene>